<dbReference type="Proteomes" id="UP001165101">
    <property type="component" value="Unassembled WGS sequence"/>
</dbReference>
<sequence length="139" mass="15986">MSSIDKTDPDAYTTEFLLLMCQLIYDNGFQDLNKRNANSLAKTLKTHPFLLQNSTEEELSQWLSGEVILKLFNNLLIRENIEKDVTKLKKNAPHSNHTHPDYVTAICESLYAKRLEEIEASIDNNKVQFSEQLSKLKSL</sequence>
<gene>
    <name evidence="1" type="ORF">Cboi01_000158800</name>
</gene>
<evidence type="ECO:0000313" key="1">
    <source>
        <dbReference type="EMBL" id="GME89849.1"/>
    </source>
</evidence>
<keyword evidence="2" id="KW-1185">Reference proteome</keyword>
<proteinExistence type="predicted"/>
<dbReference type="EMBL" id="BSXV01000612">
    <property type="protein sequence ID" value="GME89849.1"/>
    <property type="molecule type" value="Genomic_DNA"/>
</dbReference>
<protein>
    <submittedName>
        <fullName evidence="1">Unnamed protein product</fullName>
    </submittedName>
</protein>
<comment type="caution">
    <text evidence="1">The sequence shown here is derived from an EMBL/GenBank/DDBJ whole genome shotgun (WGS) entry which is preliminary data.</text>
</comment>
<evidence type="ECO:0000313" key="2">
    <source>
        <dbReference type="Proteomes" id="UP001165101"/>
    </source>
</evidence>
<name>A0ACB5TJB8_CANBO</name>
<reference evidence="1" key="1">
    <citation type="submission" date="2023-04" db="EMBL/GenBank/DDBJ databases">
        <title>Candida boidinii NBRC 1967.</title>
        <authorList>
            <person name="Ichikawa N."/>
            <person name="Sato H."/>
            <person name="Tonouchi N."/>
        </authorList>
    </citation>
    <scope>NUCLEOTIDE SEQUENCE</scope>
    <source>
        <strain evidence="1">NBRC 1967</strain>
    </source>
</reference>
<accession>A0ACB5TJB8</accession>
<organism evidence="1 2">
    <name type="scientific">Candida boidinii</name>
    <name type="common">Yeast</name>
    <dbReference type="NCBI Taxonomy" id="5477"/>
    <lineage>
        <taxon>Eukaryota</taxon>
        <taxon>Fungi</taxon>
        <taxon>Dikarya</taxon>
        <taxon>Ascomycota</taxon>
        <taxon>Saccharomycotina</taxon>
        <taxon>Pichiomycetes</taxon>
        <taxon>Pichiales</taxon>
        <taxon>Pichiaceae</taxon>
        <taxon>Ogataea</taxon>
        <taxon>Ogataea/Candida clade</taxon>
    </lineage>
</organism>